<evidence type="ECO:0000256" key="2">
    <source>
        <dbReference type="ARBA" id="ARBA00003532"/>
    </source>
</evidence>
<accession>W0EG34</accession>
<proteinExistence type="predicted"/>
<dbReference type="KEGG" id="dmt:DESME_04745"/>
<gene>
    <name evidence="9" type="ORF">DESME_04745</name>
</gene>
<evidence type="ECO:0000313" key="10">
    <source>
        <dbReference type="Proteomes" id="UP000010847"/>
    </source>
</evidence>
<dbReference type="STRING" id="871968.DESME_04745"/>
<dbReference type="PANTHER" id="PTHR24960:SF79">
    <property type="entry name" value="PHOTOSYSTEM I IRON-SULFUR CENTER"/>
    <property type="match status" value="1"/>
</dbReference>
<evidence type="ECO:0000259" key="8">
    <source>
        <dbReference type="PROSITE" id="PS51379"/>
    </source>
</evidence>
<dbReference type="InterPro" id="IPR050157">
    <property type="entry name" value="PSI_iron-sulfur_center"/>
</dbReference>
<keyword evidence="6" id="KW-0408">Iron</keyword>
<evidence type="ECO:0000256" key="3">
    <source>
        <dbReference type="ARBA" id="ARBA00013529"/>
    </source>
</evidence>
<feature type="domain" description="4Fe-4S ferredoxin-type" evidence="8">
    <location>
        <begin position="283"/>
        <end position="312"/>
    </location>
</feature>
<dbReference type="HOGENOM" id="CLU_043380_0_0_9"/>
<keyword evidence="7" id="KW-0411">Iron-sulfur</keyword>
<dbReference type="SUPFAM" id="SSF54862">
    <property type="entry name" value="4Fe-4S ferredoxins"/>
    <property type="match status" value="1"/>
</dbReference>
<reference evidence="9 10" key="1">
    <citation type="submission" date="2013-12" db="EMBL/GenBank/DDBJ databases">
        <authorList>
            <consortium name="DOE Joint Genome Institute"/>
            <person name="Smidt H."/>
            <person name="Huntemann M."/>
            <person name="Han J."/>
            <person name="Chen A."/>
            <person name="Kyrpides N."/>
            <person name="Mavromatis K."/>
            <person name="Markowitz V."/>
            <person name="Palaniappan K."/>
            <person name="Ivanova N."/>
            <person name="Schaumberg A."/>
            <person name="Pati A."/>
            <person name="Liolios K."/>
            <person name="Nordberg H.P."/>
            <person name="Cantor M.N."/>
            <person name="Hua S.X."/>
            <person name="Woyke T."/>
        </authorList>
    </citation>
    <scope>NUCLEOTIDE SEQUENCE [LARGE SCALE GENOMIC DNA]</scope>
    <source>
        <strain evidence="10">DSM 15288</strain>
    </source>
</reference>
<dbReference type="RefSeq" id="WP_006715038.1">
    <property type="nucleotide sequence ID" value="NZ_CP007032.1"/>
</dbReference>
<comment type="cofactor">
    <cofactor evidence="1">
        <name>[4Fe-4S] cluster</name>
        <dbReference type="ChEBI" id="CHEBI:49883"/>
    </cofactor>
</comment>
<protein>
    <recommendedName>
        <fullName evidence="3">Ferredoxin</fullName>
    </recommendedName>
</protein>
<keyword evidence="4" id="KW-0004">4Fe-4S</keyword>
<dbReference type="EMBL" id="CP007032">
    <property type="protein sequence ID" value="AHF08483.1"/>
    <property type="molecule type" value="Genomic_DNA"/>
</dbReference>
<evidence type="ECO:0000313" key="9">
    <source>
        <dbReference type="EMBL" id="AHF08483.1"/>
    </source>
</evidence>
<evidence type="ECO:0000256" key="1">
    <source>
        <dbReference type="ARBA" id="ARBA00001966"/>
    </source>
</evidence>
<dbReference type="PANTHER" id="PTHR24960">
    <property type="entry name" value="PHOTOSYSTEM I IRON-SULFUR CENTER-RELATED"/>
    <property type="match status" value="1"/>
</dbReference>
<comment type="function">
    <text evidence="2">Ferredoxins are iron-sulfur proteins that transfer electrons in a wide variety of metabolic reactions.</text>
</comment>
<keyword evidence="5" id="KW-0479">Metal-binding</keyword>
<dbReference type="AlphaFoldDB" id="W0EG34"/>
<keyword evidence="10" id="KW-1185">Reference proteome</keyword>
<dbReference type="InterPro" id="IPR017900">
    <property type="entry name" value="4Fe4S_Fe_S_CS"/>
</dbReference>
<dbReference type="Pfam" id="PF13237">
    <property type="entry name" value="Fer4_10"/>
    <property type="match status" value="1"/>
</dbReference>
<dbReference type="Proteomes" id="UP000010847">
    <property type="component" value="Chromosome"/>
</dbReference>
<dbReference type="PROSITE" id="PS00198">
    <property type="entry name" value="4FE4S_FER_1"/>
    <property type="match status" value="2"/>
</dbReference>
<name>W0EG34_9FIRM</name>
<evidence type="ECO:0000256" key="5">
    <source>
        <dbReference type="ARBA" id="ARBA00022723"/>
    </source>
</evidence>
<dbReference type="Gene3D" id="3.30.70.20">
    <property type="match status" value="1"/>
</dbReference>
<evidence type="ECO:0000256" key="4">
    <source>
        <dbReference type="ARBA" id="ARBA00022485"/>
    </source>
</evidence>
<dbReference type="InterPro" id="IPR017896">
    <property type="entry name" value="4Fe4S_Fe-S-bd"/>
</dbReference>
<dbReference type="GO" id="GO:0046872">
    <property type="term" value="F:metal ion binding"/>
    <property type="evidence" value="ECO:0007669"/>
    <property type="project" value="UniProtKB-KW"/>
</dbReference>
<evidence type="ECO:0000256" key="7">
    <source>
        <dbReference type="ARBA" id="ARBA00023014"/>
    </source>
</evidence>
<evidence type="ECO:0000256" key="6">
    <source>
        <dbReference type="ARBA" id="ARBA00023004"/>
    </source>
</evidence>
<dbReference type="OrthoDB" id="5422255at2"/>
<dbReference type="GO" id="GO:0051539">
    <property type="term" value="F:4 iron, 4 sulfur cluster binding"/>
    <property type="evidence" value="ECO:0007669"/>
    <property type="project" value="UniProtKB-KW"/>
</dbReference>
<dbReference type="eggNOG" id="COG1145">
    <property type="taxonomic scope" value="Bacteria"/>
</dbReference>
<feature type="domain" description="4Fe-4S ferredoxin-type" evidence="8">
    <location>
        <begin position="313"/>
        <end position="341"/>
    </location>
</feature>
<dbReference type="PROSITE" id="PS51379">
    <property type="entry name" value="4FE4S_FER_2"/>
    <property type="match status" value="2"/>
</dbReference>
<organism evidence="9 10">
    <name type="scientific">Desulfitobacterium metallireducens DSM 15288</name>
    <dbReference type="NCBI Taxonomy" id="871968"/>
    <lineage>
        <taxon>Bacteria</taxon>
        <taxon>Bacillati</taxon>
        <taxon>Bacillota</taxon>
        <taxon>Clostridia</taxon>
        <taxon>Eubacteriales</taxon>
        <taxon>Desulfitobacteriaceae</taxon>
        <taxon>Desulfitobacterium</taxon>
    </lineage>
</organism>
<sequence length="371" mass="41950">MLKVKNLTQAEIEENYVKLRDRMNELSFGYCPTESGIEFVLLKRFFTPEDVAYWLEMETETYFTAQRYAEITGITLESASEVLEDMSHRGLLYRVRRGGRAEYYVVPVAHGVYEFNVNHLDEKDWTTALAGHFGQGMLQQVYDADIPFYRSVPINMDVVKGSEVYPYDDIVEQVKQYNVFGVSTCTCRQLNKTLGAPDMGFEMETCITCGEMAEFYIENGIAREITIDEVLDILKRSTEKGMVTQCVYSKNSEIVCSCHVDGCGILQAAKLFGGNATRNISNYHLEQDQDLCISCGKCVERCPMHSIKMDEENKPVADSSCVGCGQCVSVCPVHAKVLVKKESINKLPDSIFDAYSQMQEYRKSVGNLSKK</sequence>